<protein>
    <recommendedName>
        <fullName evidence="9">Odorant receptor</fullName>
    </recommendedName>
</protein>
<dbReference type="GO" id="GO:0007165">
    <property type="term" value="P:signal transduction"/>
    <property type="evidence" value="ECO:0007669"/>
    <property type="project" value="UniProtKB-KW"/>
</dbReference>
<evidence type="ECO:0000313" key="10">
    <source>
        <dbReference type="EMBL" id="BAR43469.1"/>
    </source>
</evidence>
<evidence type="ECO:0000256" key="2">
    <source>
        <dbReference type="ARBA" id="ARBA00022606"/>
    </source>
</evidence>
<gene>
    <name evidence="10" type="primary">OR27</name>
</gene>
<keyword evidence="8 9" id="KW-0807">Transducer</keyword>
<keyword evidence="5 9" id="KW-1133">Transmembrane helix</keyword>
<evidence type="ECO:0000256" key="1">
    <source>
        <dbReference type="ARBA" id="ARBA00004141"/>
    </source>
</evidence>
<comment type="caution">
    <text evidence="9">Lacks conserved residue(s) required for the propagation of feature annotation.</text>
</comment>
<dbReference type="PANTHER" id="PTHR21137">
    <property type="entry name" value="ODORANT RECEPTOR"/>
    <property type="match status" value="1"/>
</dbReference>
<keyword evidence="3 9" id="KW-0812">Transmembrane</keyword>
<feature type="transmembrane region" description="Helical" evidence="9">
    <location>
        <begin position="278"/>
        <end position="298"/>
    </location>
</feature>
<keyword evidence="7 9" id="KW-0675">Receptor</keyword>
<dbReference type="GO" id="GO:0005886">
    <property type="term" value="C:plasma membrane"/>
    <property type="evidence" value="ECO:0007669"/>
    <property type="project" value="UniProtKB-SubCell"/>
</dbReference>
<keyword evidence="2 9" id="KW-0716">Sensory transduction</keyword>
<sequence>MSDITLSEAKREIAESLTLNTFCMRRIGLSFEEPKNASSYFAQKFMLVLSVMSICYHVFSEIVYIGLTLSNSPNVEDVVPLFHTFGYGALSIAKVFALWYKKDVFKQLISELAGIWPMSPLDDDATVIKAKSLTALRIAHQWYFVINVLGVWFYNLTPIIVYAYRVWQGQDVEMGYVWVSWYPFDKHQPVAHVAVYIFEIFAGQTCVWIMVGTDLLFSGMASHIGLLLRLLQRRLETLATMEQTEEDNYRDILASIKLHQRLIRYCNDLEVAFSFSNLVNIILSSVNICCVVFTIVLLEPFLDISNKLFLGSALIQIGMLCWYADDILHANADVAAAAYTSGWYRTSARCRRALLFLIQRAQKPIAFTAMGFTDISLVTYSSILTRSYSYFALLYTMYNDK</sequence>
<feature type="transmembrane region" description="Helical" evidence="9">
    <location>
        <begin position="79"/>
        <end position="100"/>
    </location>
</feature>
<comment type="similarity">
    <text evidence="9">Belongs to the insect chemoreceptor superfamily. Heteromeric odorant receptor channel (TC 1.A.69) family.</text>
</comment>
<keyword evidence="6 9" id="KW-0472">Membrane</keyword>
<dbReference type="AlphaFoldDB" id="A0A0E4B5I0"/>
<dbReference type="InterPro" id="IPR004117">
    <property type="entry name" value="7tm6_olfct_rcpt"/>
</dbReference>
<keyword evidence="4 9" id="KW-0552">Olfaction</keyword>
<dbReference type="EMBL" id="LC002721">
    <property type="protein sequence ID" value="BAR43469.1"/>
    <property type="molecule type" value="mRNA"/>
</dbReference>
<evidence type="ECO:0000256" key="6">
    <source>
        <dbReference type="ARBA" id="ARBA00023136"/>
    </source>
</evidence>
<dbReference type="GO" id="GO:0005549">
    <property type="term" value="F:odorant binding"/>
    <property type="evidence" value="ECO:0007669"/>
    <property type="project" value="InterPro"/>
</dbReference>
<proteinExistence type="evidence at transcript level"/>
<dbReference type="Pfam" id="PF02949">
    <property type="entry name" value="7tm_6"/>
    <property type="match status" value="1"/>
</dbReference>
<evidence type="ECO:0000256" key="3">
    <source>
        <dbReference type="ARBA" id="ARBA00022692"/>
    </source>
</evidence>
<evidence type="ECO:0000256" key="7">
    <source>
        <dbReference type="ARBA" id="ARBA00023170"/>
    </source>
</evidence>
<dbReference type="GO" id="GO:0004984">
    <property type="term" value="F:olfactory receptor activity"/>
    <property type="evidence" value="ECO:0007669"/>
    <property type="project" value="InterPro"/>
</dbReference>
<comment type="subcellular location">
    <subcellularLocation>
        <location evidence="9">Cell membrane</location>
        <topology evidence="9">Multi-pass membrane protein</topology>
    </subcellularLocation>
    <subcellularLocation>
        <location evidence="1">Membrane</location>
        <topology evidence="1">Multi-pass membrane protein</topology>
    </subcellularLocation>
</comment>
<evidence type="ECO:0000256" key="5">
    <source>
        <dbReference type="ARBA" id="ARBA00022989"/>
    </source>
</evidence>
<dbReference type="PANTHER" id="PTHR21137:SF44">
    <property type="entry name" value="ODORANT RECEPTOR 13A-RELATED"/>
    <property type="match status" value="1"/>
</dbReference>
<name>A0A0E4B5I0_OSTFU</name>
<evidence type="ECO:0000256" key="8">
    <source>
        <dbReference type="ARBA" id="ARBA00023224"/>
    </source>
</evidence>
<feature type="transmembrane region" description="Helical" evidence="9">
    <location>
        <begin position="45"/>
        <end position="67"/>
    </location>
</feature>
<organism evidence="10">
    <name type="scientific">Ostrinia furnacalis</name>
    <name type="common">Asian corn borer</name>
    <dbReference type="NCBI Taxonomy" id="93504"/>
    <lineage>
        <taxon>Eukaryota</taxon>
        <taxon>Metazoa</taxon>
        <taxon>Ecdysozoa</taxon>
        <taxon>Arthropoda</taxon>
        <taxon>Hexapoda</taxon>
        <taxon>Insecta</taxon>
        <taxon>Pterygota</taxon>
        <taxon>Neoptera</taxon>
        <taxon>Endopterygota</taxon>
        <taxon>Lepidoptera</taxon>
        <taxon>Glossata</taxon>
        <taxon>Ditrysia</taxon>
        <taxon>Pyraloidea</taxon>
        <taxon>Crambidae</taxon>
        <taxon>Pyraustinae</taxon>
        <taxon>Ostrinia</taxon>
    </lineage>
</organism>
<evidence type="ECO:0000256" key="9">
    <source>
        <dbReference type="RuleBase" id="RU351113"/>
    </source>
</evidence>
<reference evidence="10" key="1">
    <citation type="submission" date="2014-09" db="EMBL/GenBank/DDBJ databases">
        <title>Identification of candidate odorant receptors in Asian corn borer Ostrinia furnacalis.</title>
        <authorList>
            <person name="Yang B."/>
            <person name="Ozaki K."/>
            <person name="Ishikawa Y."/>
            <person name="Matsuo T."/>
        </authorList>
    </citation>
    <scope>NUCLEOTIDE SEQUENCE</scope>
    <source>
        <tissue evidence="10">Antennae</tissue>
    </source>
</reference>
<evidence type="ECO:0000256" key="4">
    <source>
        <dbReference type="ARBA" id="ARBA00022725"/>
    </source>
</evidence>
<accession>A0A0E4B5I0</accession>
<feature type="transmembrane region" description="Helical" evidence="9">
    <location>
        <begin position="142"/>
        <end position="164"/>
    </location>
</feature>